<dbReference type="PANTHER" id="PTHR12338">
    <property type="entry name" value="AUTOTRANSPORTER"/>
    <property type="match status" value="1"/>
</dbReference>
<keyword evidence="3" id="KW-0732">Signal</keyword>
<comment type="caution">
    <text evidence="4">The sequence shown here is derived from an EMBL/GenBank/DDBJ whole genome shotgun (WGS) entry which is preliminary data.</text>
</comment>
<organism evidence="4 5">
    <name type="scientific">Burkholderia territorii</name>
    <dbReference type="NCBI Taxonomy" id="1503055"/>
    <lineage>
        <taxon>Bacteria</taxon>
        <taxon>Pseudomonadati</taxon>
        <taxon>Pseudomonadota</taxon>
        <taxon>Betaproteobacteria</taxon>
        <taxon>Burkholderiales</taxon>
        <taxon>Burkholderiaceae</taxon>
        <taxon>Burkholderia</taxon>
        <taxon>Burkholderia cepacia complex</taxon>
    </lineage>
</organism>
<comment type="subcellular location">
    <subcellularLocation>
        <location evidence="1">Secreted</location>
    </subcellularLocation>
</comment>
<reference evidence="4 5" key="1">
    <citation type="submission" date="2019-09" db="EMBL/GenBank/DDBJ databases">
        <title>Draft genome sequences of 48 bacterial type strains from the CCUG.</title>
        <authorList>
            <person name="Tunovic T."/>
            <person name="Pineiro-Iglesias B."/>
            <person name="Unosson C."/>
            <person name="Inganas E."/>
            <person name="Ohlen M."/>
            <person name="Cardew S."/>
            <person name="Jensie-Markopoulos S."/>
            <person name="Salva-Serra F."/>
            <person name="Jaen-Luchoro D."/>
            <person name="Karlsson R."/>
            <person name="Svensson-Stadler L."/>
            <person name="Chun J."/>
            <person name="Moore E."/>
        </authorList>
    </citation>
    <scope>NUCLEOTIDE SEQUENCE [LARGE SCALE GENOMIC DNA]</scope>
    <source>
        <strain evidence="4 5">CCUG 65687</strain>
    </source>
</reference>
<evidence type="ECO:0000313" key="5">
    <source>
        <dbReference type="Proteomes" id="UP000473571"/>
    </source>
</evidence>
<proteinExistence type="predicted"/>
<dbReference type="InterPro" id="IPR011050">
    <property type="entry name" value="Pectin_lyase_fold/virulence"/>
</dbReference>
<dbReference type="EMBL" id="VZOL01000056">
    <property type="protein sequence ID" value="KAB0684676.1"/>
    <property type="molecule type" value="Genomic_DNA"/>
</dbReference>
<sequence>MAARARIARQPDATGSRSVLKSELRPLVRAVALMLLAAASAHAHAAGIMNLGAATARASGGGAGGAGVPGMPNLGVSPQQAAQASQPSIRNLGYAAHAIAAQIAAQQNAAAAAAKLPSTVPNGLAPGGLEVAPGITFAKDGNGNLVSQNTDTGNPLLWVNANAPQQTVDNSGRVNVDVKQTGQNAVLTWQTMNVGRQTTLNFDQSAGTQTNGANNWAVLNRINDPSGRPSQILGNVTAQGAVYVINRNGVLFGAGSQVNVHSLVASSLNLLDMKNQLVPTAAGIVASNQQFLSLPAGTTGGLAYPESGSSGGVAGAVGRPNEVLGLGSPALLTGSYQAPGDVTIEQGASITTHTNGTASDGGFVLVAAPNVTNAGSISATAGQVVLAAGVGVSLRPNGNGATGNPQVLLPELSGQIVTTDLQTGKTIDVTPAGTLTNTGIVQAARGNVNLLGSRVAQNGVVGVTTSVNTPGTITISTADEYASNNPLGNPYTGSTPVTGNGGGGDNVNRAGLLSFGPGSVTTVLPDNNGQTATSTPGTTFTPGGITMTAGSVWFQGGSLIEAPGSNVSVTAYVPSVVTNQAAGQTAVPGRIYVDDGATIDVSGLADVQAPISQTLVTIDRIGQNELADSPLLRNSFLFGLKGVVVDSTLTGTRSDGVQWVGSPILNLSGYVNLIPRTVDQLLTNGGTITLSGNEVMTAAGSSMNLNGGYVHYNGGMVNTTRLVDANGAIVPIWQASPYDNYVGIAGQFVESHPRWNVTKSWYNPLQTGGTYQSDYIVGGNAGTLDLFASQALVLDGDISAQAFGGAKQMQGNSLPSGGAFNLGADPKLAGGTLAGMAWNAAANPLLPISAISGLTILQDDAPQLGALMPGFSIDTPLDKNAAATLAANDPNNLPTTRVVPVATLNNGGFAKLNVTEDKNAGKGIVVAQGTQLNLQPGGAISLNSPAVGADVNVAGRLSAPSGSISITSGGNVVVGPQGALSAAGQWVNNDVQAAPGTAPGNSQFINGGSISLSATQGSTFVDGNAVDATGSILLQPGSVLDVSSGGEMLANGQLLMQNGVPAGRGGNVALQTYAVPAGGAQFGHTTDGGANLPGTQPTAGTIAMGGTILSEGFSGGGTLTLNALGFRIGGDRAAAAPWDVYLPESFFSQQGFGKYVLNAYYDSTIAPGATVALTQKNLLPDVLALQRTSSGSNLSAGGLTTVGQLDAYHRQPAGLELTGGNAVSWLTAASNGVIPSYPGVTGAVTLSAGASIDADAGASIVLASPKQVTVLGSVVAPGGSIVLSADTGATTAQPGQLNVFTPSNSRSVWLGADATLDVSGVALANPLAAPVKLGATTVMPNTGKVLPGGSVTLSSDTGYVVAQAGSKIAVSGASANFDQLQANGTYASHPVWSDAGSITLSAAYGLFADGTLSGHGGASQARGGTLTVLPHQNGSASGATALIVRQSGPLVPAGLAPGEDFPTPVDPATGLPSGQPTGVMQFSADRLNGSGIANLVLGDSTPSPIPAPVPTIAFAGNVNLALPESVTLNTGRIAAIGMDQLATLLSTPAQPSGGPSALDILLSQPPAHPLGTKVTINAPYVALAGPVATSSTPAFAPVATRSDATLNVNASFLDLRNQFQLNNFGQANLSSRGDIRLSSTSVSPTSNALLPGVLYTPGNVTFNAASLYPATGSTFIIDAVGPADPVTGTLAPTTVTFGSTGSSGTPLSAGGTLLVDATNIVQGGNVRAPSGALVFGVGDPTNGTTQKQFGNLPLVATDSVTFANGSVTSVSNGGSIIPYGTTVDGVQWQFNPLAGATASNLNAPPAKYIGVNGTRVALNPGATIDLSGGGDLQAAEWVPGTGGTRDVLSQYNVSYANGKGATAVPVNAGAGSVYAIVPGKQSPVAAYDPSFAQTVQPAVAGNGTATTTTATLGVGQAGMNDAIGKAVYLSGVPGLAAGYYTLLPGKYATLPGAYRVTVSSTGGNVVPGASQVLPDGTVMTAGYFADAVTGGRSATPTLFNVQSGKVWQQYSQYTLKGANDFFTAQAAKQGNVTPPLPVDGGQLVLAATRALTLGATLNAAAGAGGAPAEVDVASQDIQITGNGSAALPGYLQIGGDALDSLNAGSLLIGGTRAATTKGVTITPIANSVVVSNDANTSLKGPEILLVTKTDATGTDPNAVNGLRVDAGASIAAAGDYPAAKDQPIAIAGDGALLRVSNGTMAPLTRTGGTGAGLLTVGAGATLTGGQALMLDSSGDLKVDPSAVLSAKAITADGSAITFTNASGAAAANLPGFVIDPAGLAQFANADLVTLRSYGAIGFVGDVTATFGKRVDLSAGTFTSDGGHVTLNGQQIAFTNETGAPSGASASGNGTLTVNAKEIDLGTGTKALNGFSSANLTASGGIVGQGTGTFDFGSQPVTLSAPVYLADTSSASTVKTTGALTLNGAAGTALTKTAVGGAWKFVGGTLADNGATIAAPAGNVSLDATAGNLTIGSGSTVSSAGVSKQFFDVTQYAPAGSITLTADAGTVDVQAGTTLDFSGANGGGAAGSLTLSAPKQVVNLNGTIKGGAANGYAGGSLSLDTAGAADLDSLAKTLASSGVNQSISVHTKSGNLTLSAGNALTARSVSLTADGGAGNARDTANGNVNVLGTIDASGKAGGEIDLYGRSGVDVEGTLLARGSDPTQRGGKVNIGTSAVFDPTVANPYNATYGYENIDPSRSGAIRVGANALIDVSGGTAGGLSGGTVNFRAPLLADGSVDVQFPTAFNSGKGIVGSRATTLEAYAVWSTTDASPGGQHFDGIVDPAGWYDGNGHLLAGTFTAQGTNPPTFTFAPDANGDGGGTLTNNATGAQVTLTGSQSDLASLYTGISSIGFPGMDSAYFVPTTANADHQTFYGGQIVKASDGTLSMTPGTLMGFIQSGLGANGPTLQGSTANIANFRVAPGVEFDNPSTAINGGNISILSNWNLGAGLPNNSGTIVPSYRYNGTVAPMLTFRATNNFDAQASITDGFFQNQVATILGAAGSATATGTYEAAMTLYSSLMSLDDPASITVQLTDGSTHSLSSFGNGSGNSLYDPNITLSAPLIKQAADYYSDYLEYANAWSAYYGTWANGTFQGNYSLHVMPHVPLLTSAPDIGNYLSYQDYSDVYRNWLNGYTVATITGLVKNGVVLFKQFGTPTPPALPLKSTDYDAYISLYDVYSSKIVVTKSNSNPLLVSPNNAYSFLYAPTAPLSIPDTGIVNIGDLPGNLPANVATSNNPLPVSFAALLGGQSSSYRLVGGAELTSANPLAVQPVAAFAAGSAPAGNVTLNQHTAYVDSNGLTLLQPTTIRTGTGSIDIAAGNDFTLADTTAPGVVYTAGAPTQGNPVLGLASAVAHGSQPGLQDILVTPTVNPDSAGDISLHVQGDINGVQSVTDATGVVTGAAGNSISQYWWQWMQVTPGKTIDGTTIIAPLTRSSIDFGAFDQGVMSVGGNVSISAGGNISDLAVSLPTTWYLDGNNKPVTVGGGNLTVHAAGDILSGDYFVAKGAATISACGSIGSDIAATSWTPGGAPIAVSTVLATQDGIFDVVARQGVDIAAVLNPSYSNSYTQSAGLPNGVVNLSSYGQYADSQGYGQSSAVNVLSTTGDVRLGTLGGMLTGANGVLPASINLTAFNGAIDVPSGGVLYPSAVGQLNLVADQSVSLSNVSSNATGVALPNTFGLSDADPSQMPSPTNPQATIPALTDTTLAAHALTALHDGDLQPARIYSLNGSIVNGTVDTSDDGDGFYRNLVTLSIDKPAFMQAGQDIVNLAFWGQNLRSSDTTRIVAGRDIYDTPIPHNGGGAVPVLSVGGPGWFDVQAGRNIGPLTSQAELYNQQANTGGIAHVFTGIDAVGNANNPNLPHESANVNVLFGVGPGVDLPGFIATYVAPGSAVAGVPSATPALIAFMEQYDAGLGVDTGLQVDKDNALAKVGSLTADEAWKQFQALPSYVQQIFAEKVLFGVLAQVGADFNDASSPYHGQYARGYQAINTLFPASYGYTANNLGGGSNGANKSVSTGDLDIRSTTIQTQQGGDVTILGPGGQALVGSTTAPPQIVDSSGNVVAGPGTMGILTLEKGNVDLFTDQSVLLAQSRIFTEQGGDMTIWSSNGDINAGKGAKTSADTPAPQYVCDANHYCTVDSRGQVTGAGIATLQSIPGAPKGTVNLIAPRGTIDAGDAGIRAGNLNVAALRVVNADNIQVTGKATGIPLVQAVNTGALTAASSAASAASQVAQDIAKNNASGVAPRRWTISVQVEGFGDNGPDGGAKRHKSTQVGYDSSNSVSLLGFGAAGPTQRTLLSKEELAKLNRF</sequence>
<dbReference type="InterPro" id="IPR012334">
    <property type="entry name" value="Pectin_lyas_fold"/>
</dbReference>
<dbReference type="InterPro" id="IPR050909">
    <property type="entry name" value="Bact_Autotransporter_VF"/>
</dbReference>
<dbReference type="InterPro" id="IPR021026">
    <property type="entry name" value="Filamn_hemagglutn_DUF3739"/>
</dbReference>
<protein>
    <submittedName>
        <fullName evidence="4">Filamentous hemagglutinin N-terminal domain-containing protein</fullName>
    </submittedName>
</protein>
<dbReference type="Pfam" id="PF12545">
    <property type="entry name" value="DUF3739"/>
    <property type="match status" value="1"/>
</dbReference>
<keyword evidence="2" id="KW-0964">Secreted</keyword>
<dbReference type="SUPFAM" id="SSF51126">
    <property type="entry name" value="Pectin lyase-like"/>
    <property type="match status" value="1"/>
</dbReference>
<evidence type="ECO:0000256" key="3">
    <source>
        <dbReference type="ARBA" id="ARBA00022729"/>
    </source>
</evidence>
<dbReference type="PANTHER" id="PTHR12338:SF8">
    <property type="entry name" value="HEME_HEMOPEXIN-BINDING PROTEIN"/>
    <property type="match status" value="1"/>
</dbReference>
<dbReference type="GO" id="GO:0005576">
    <property type="term" value="C:extracellular region"/>
    <property type="evidence" value="ECO:0007669"/>
    <property type="project" value="UniProtKB-SubCell"/>
</dbReference>
<gene>
    <name evidence="4" type="ORF">F7R13_07725</name>
</gene>
<evidence type="ECO:0000256" key="1">
    <source>
        <dbReference type="ARBA" id="ARBA00004613"/>
    </source>
</evidence>
<evidence type="ECO:0000256" key="2">
    <source>
        <dbReference type="ARBA" id="ARBA00022525"/>
    </source>
</evidence>
<name>A0A6L3NM34_9BURK</name>
<dbReference type="SMART" id="SM00912">
    <property type="entry name" value="Haemagg_act"/>
    <property type="match status" value="1"/>
</dbReference>
<evidence type="ECO:0000313" key="4">
    <source>
        <dbReference type="EMBL" id="KAB0684676.1"/>
    </source>
</evidence>
<dbReference type="Proteomes" id="UP000473571">
    <property type="component" value="Unassembled WGS sequence"/>
</dbReference>
<dbReference type="InterPro" id="IPR008638">
    <property type="entry name" value="FhaB/CdiA-like_TPS"/>
</dbReference>
<dbReference type="NCBIfam" id="TIGR01901">
    <property type="entry name" value="adhes_NPXG"/>
    <property type="match status" value="1"/>
</dbReference>
<accession>A0A6L3NM34</accession>
<dbReference type="Gene3D" id="2.160.20.10">
    <property type="entry name" value="Single-stranded right-handed beta-helix, Pectin lyase-like"/>
    <property type="match status" value="2"/>
</dbReference>